<evidence type="ECO:0000256" key="3">
    <source>
        <dbReference type="ARBA" id="ARBA00022475"/>
    </source>
</evidence>
<evidence type="ECO:0000256" key="4">
    <source>
        <dbReference type="ARBA" id="ARBA00022692"/>
    </source>
</evidence>
<evidence type="ECO:0000256" key="5">
    <source>
        <dbReference type="ARBA" id="ARBA00022989"/>
    </source>
</evidence>
<name>A0A1T4X7L7_9GAMM</name>
<feature type="transmembrane region" description="Helical" evidence="7">
    <location>
        <begin position="93"/>
        <end position="110"/>
    </location>
</feature>
<reference evidence="8 9" key="1">
    <citation type="submission" date="2017-02" db="EMBL/GenBank/DDBJ databases">
        <authorList>
            <person name="Peterson S.W."/>
        </authorList>
    </citation>
    <scope>NUCLEOTIDE SEQUENCE [LARGE SCALE GENOMIC DNA]</scope>
    <source>
        <strain evidence="8 9">ATCC 49788</strain>
    </source>
</reference>
<dbReference type="Gene3D" id="1.20.1630.10">
    <property type="entry name" value="Formate dehydrogenase/DMSO reductase domain"/>
    <property type="match status" value="1"/>
</dbReference>
<feature type="transmembrane region" description="Helical" evidence="7">
    <location>
        <begin position="361"/>
        <end position="380"/>
    </location>
</feature>
<keyword evidence="4 7" id="KW-0812">Transmembrane</keyword>
<dbReference type="RefSeq" id="WP_078923074.1">
    <property type="nucleotide sequence ID" value="NZ_FUYB01000013.1"/>
</dbReference>
<comment type="similarity">
    <text evidence="2">Belongs to the NrfD family.</text>
</comment>
<evidence type="ECO:0000313" key="9">
    <source>
        <dbReference type="Proteomes" id="UP000190460"/>
    </source>
</evidence>
<dbReference type="GO" id="GO:0005886">
    <property type="term" value="C:plasma membrane"/>
    <property type="evidence" value="ECO:0007669"/>
    <property type="project" value="UniProtKB-SubCell"/>
</dbReference>
<dbReference type="OrthoDB" id="9765987at2"/>
<evidence type="ECO:0000256" key="7">
    <source>
        <dbReference type="SAM" id="Phobius"/>
    </source>
</evidence>
<proteinExistence type="inferred from homology"/>
<feature type="transmembrane region" description="Helical" evidence="7">
    <location>
        <begin position="281"/>
        <end position="303"/>
    </location>
</feature>
<feature type="transmembrane region" description="Helical" evidence="7">
    <location>
        <begin position="310"/>
        <end position="329"/>
    </location>
</feature>
<feature type="transmembrane region" description="Helical" evidence="7">
    <location>
        <begin position="130"/>
        <end position="151"/>
    </location>
</feature>
<dbReference type="AlphaFoldDB" id="A0A1T4X7L7"/>
<evidence type="ECO:0000256" key="1">
    <source>
        <dbReference type="ARBA" id="ARBA00004651"/>
    </source>
</evidence>
<evidence type="ECO:0000256" key="2">
    <source>
        <dbReference type="ARBA" id="ARBA00008929"/>
    </source>
</evidence>
<dbReference type="STRING" id="92487.SAMN02745130_02619"/>
<comment type="subcellular location">
    <subcellularLocation>
        <location evidence="1">Cell membrane</location>
        <topology evidence="1">Multi-pass membrane protein</topology>
    </subcellularLocation>
</comment>
<protein>
    <submittedName>
        <fullName evidence="8">Prokaryotic molybdopterin-containing oxidoreductase family, membrane subunit</fullName>
    </submittedName>
</protein>
<feature type="transmembrane region" description="Helical" evidence="7">
    <location>
        <begin position="194"/>
        <end position="219"/>
    </location>
</feature>
<dbReference type="Pfam" id="PF03916">
    <property type="entry name" value="NrfD"/>
    <property type="match status" value="1"/>
</dbReference>
<keyword evidence="9" id="KW-1185">Reference proteome</keyword>
<dbReference type="PANTHER" id="PTHR34856:SF2">
    <property type="entry name" value="PROTEIN NRFD"/>
    <property type="match status" value="1"/>
</dbReference>
<dbReference type="InterPro" id="IPR005614">
    <property type="entry name" value="NrfD-like"/>
</dbReference>
<keyword evidence="5 7" id="KW-1133">Transmembrane helix</keyword>
<organism evidence="8 9">
    <name type="scientific">Thiothrix eikelboomii</name>
    <dbReference type="NCBI Taxonomy" id="92487"/>
    <lineage>
        <taxon>Bacteria</taxon>
        <taxon>Pseudomonadati</taxon>
        <taxon>Pseudomonadota</taxon>
        <taxon>Gammaproteobacteria</taxon>
        <taxon>Thiotrichales</taxon>
        <taxon>Thiotrichaceae</taxon>
        <taxon>Thiothrix</taxon>
    </lineage>
</organism>
<evidence type="ECO:0000256" key="6">
    <source>
        <dbReference type="ARBA" id="ARBA00023136"/>
    </source>
</evidence>
<dbReference type="InterPro" id="IPR052049">
    <property type="entry name" value="Electron_transfer_protein"/>
</dbReference>
<sequence>MSSKSTTYSELRASKAYYLILGICLAVLGLGAMSFFHLEHEGHHVTGMNNQVVWGLPHVFAIFLIVAASGALNIGSIGTVFRKKLYQKMGRASALLAIALLLGGLAILVLDLGHADRLIIAMTYYNFKSIFAWNIILYNGFLVLCLLYIWTMQDRAVKAFYPYIGFFAFSWRLILTLGTGSIFGFLVARTYYNSAIMAPLFIAMSFALGLAVFIILLFFTFRLDKRELGDLILNRLRYLLAIFVASVMFLELARHLTALYITQRHGVEQFILLDGGIYTLLFWIGQVLVGGLIPLSLIFCRALKNNHWSLLLASTLVIIGGFVQLYVIIVGGQAFPLELFPNAEVQSSFFDGELNRYTPSIWEWMLGVGGVALTLALFYVGMKVLRFLPESLADSEVEVN</sequence>
<feature type="transmembrane region" description="Helical" evidence="7">
    <location>
        <begin position="16"/>
        <end position="38"/>
    </location>
</feature>
<evidence type="ECO:0000313" key="8">
    <source>
        <dbReference type="EMBL" id="SKA85439.1"/>
    </source>
</evidence>
<feature type="transmembrane region" description="Helical" evidence="7">
    <location>
        <begin position="58"/>
        <end position="81"/>
    </location>
</feature>
<keyword evidence="6 7" id="KW-0472">Membrane</keyword>
<dbReference type="PANTHER" id="PTHR34856">
    <property type="entry name" value="PROTEIN NRFD"/>
    <property type="match status" value="1"/>
</dbReference>
<feature type="transmembrane region" description="Helical" evidence="7">
    <location>
        <begin position="163"/>
        <end position="188"/>
    </location>
</feature>
<keyword evidence="3" id="KW-1003">Cell membrane</keyword>
<accession>A0A1T4X7L7</accession>
<feature type="transmembrane region" description="Helical" evidence="7">
    <location>
        <begin position="239"/>
        <end position="261"/>
    </location>
</feature>
<gene>
    <name evidence="8" type="ORF">SAMN02745130_02619</name>
</gene>
<dbReference type="EMBL" id="FUYB01000013">
    <property type="protein sequence ID" value="SKA85439.1"/>
    <property type="molecule type" value="Genomic_DNA"/>
</dbReference>
<dbReference type="Proteomes" id="UP000190460">
    <property type="component" value="Unassembled WGS sequence"/>
</dbReference>